<dbReference type="OrthoDB" id="1671079at2759"/>
<reference evidence="2" key="1">
    <citation type="journal article" date="2022" name="Front. Genet.">
        <title>Chromosome-Scale Assembly of the Dendrobium nobile Genome Provides Insights Into the Molecular Mechanism of the Biosynthesis of the Medicinal Active Ingredient of Dendrobium.</title>
        <authorList>
            <person name="Xu Q."/>
            <person name="Niu S.-C."/>
            <person name="Li K.-L."/>
            <person name="Zheng P.-J."/>
            <person name="Zhang X.-J."/>
            <person name="Jia Y."/>
            <person name="Liu Y."/>
            <person name="Niu Y.-X."/>
            <person name="Yu L.-H."/>
            <person name="Chen D.-F."/>
            <person name="Zhang G.-Q."/>
        </authorList>
    </citation>
    <scope>NUCLEOTIDE SEQUENCE</scope>
    <source>
        <tissue evidence="2">Leaf</tissue>
    </source>
</reference>
<accession>A0A8T3BDD1</accession>
<evidence type="ECO:0000313" key="3">
    <source>
        <dbReference type="Proteomes" id="UP000829196"/>
    </source>
</evidence>
<proteinExistence type="predicted"/>
<dbReference type="EMBL" id="JAGYWB010000009">
    <property type="protein sequence ID" value="KAI0511072.1"/>
    <property type="molecule type" value="Genomic_DNA"/>
</dbReference>
<dbReference type="Proteomes" id="UP000829196">
    <property type="component" value="Unassembled WGS sequence"/>
</dbReference>
<sequence>MSVVHSPFPSIADCDLAGRDAHAVPADLDDTLLISRSSFPCFFLLAAKARSLFRAAVLFLLSTV</sequence>
<comment type="caution">
    <text evidence="2">The sequence shown here is derived from an EMBL/GenBank/DDBJ whole genome shotgun (WGS) entry which is preliminary data.</text>
</comment>
<keyword evidence="3" id="KW-1185">Reference proteome</keyword>
<evidence type="ECO:0000313" key="2">
    <source>
        <dbReference type="EMBL" id="KAI0511072.1"/>
    </source>
</evidence>
<dbReference type="Pfam" id="PF23270">
    <property type="entry name" value="HAD_RAM2_N"/>
    <property type="match status" value="1"/>
</dbReference>
<protein>
    <recommendedName>
        <fullName evidence="1">Glycerol-3-phosphate acyltransferase RAM2/GPAT1-8 HAD-like domain-containing protein</fullName>
    </recommendedName>
</protein>
<evidence type="ECO:0000259" key="1">
    <source>
        <dbReference type="Pfam" id="PF23270"/>
    </source>
</evidence>
<feature type="domain" description="Glycerol-3-phosphate acyltransferase RAM2/GPAT1-8 HAD-like" evidence="1">
    <location>
        <begin position="26"/>
        <end position="62"/>
    </location>
</feature>
<dbReference type="AlphaFoldDB" id="A0A8T3BDD1"/>
<dbReference type="InterPro" id="IPR056462">
    <property type="entry name" value="HAD_RAM2/GPAT1-8"/>
</dbReference>
<organism evidence="2 3">
    <name type="scientific">Dendrobium nobile</name>
    <name type="common">Orchid</name>
    <dbReference type="NCBI Taxonomy" id="94219"/>
    <lineage>
        <taxon>Eukaryota</taxon>
        <taxon>Viridiplantae</taxon>
        <taxon>Streptophyta</taxon>
        <taxon>Embryophyta</taxon>
        <taxon>Tracheophyta</taxon>
        <taxon>Spermatophyta</taxon>
        <taxon>Magnoliopsida</taxon>
        <taxon>Liliopsida</taxon>
        <taxon>Asparagales</taxon>
        <taxon>Orchidaceae</taxon>
        <taxon>Epidendroideae</taxon>
        <taxon>Malaxideae</taxon>
        <taxon>Dendrobiinae</taxon>
        <taxon>Dendrobium</taxon>
    </lineage>
</organism>
<name>A0A8T3BDD1_DENNO</name>
<gene>
    <name evidence="2" type="ORF">KFK09_011694</name>
</gene>